<keyword evidence="2" id="KW-1133">Transmembrane helix</keyword>
<evidence type="ECO:0000256" key="1">
    <source>
        <dbReference type="SAM" id="MobiDB-lite"/>
    </source>
</evidence>
<gene>
    <name evidence="3" type="ORF">rCG_58523</name>
</gene>
<dbReference type="AlphaFoldDB" id="A6K6W6"/>
<feature type="region of interest" description="Disordered" evidence="1">
    <location>
        <begin position="1"/>
        <end position="21"/>
    </location>
</feature>
<evidence type="ECO:0000313" key="4">
    <source>
        <dbReference type="Proteomes" id="UP000234681"/>
    </source>
</evidence>
<evidence type="ECO:0000313" key="3">
    <source>
        <dbReference type="EMBL" id="EDL99686.1"/>
    </source>
</evidence>
<evidence type="ECO:0000256" key="2">
    <source>
        <dbReference type="SAM" id="Phobius"/>
    </source>
</evidence>
<keyword evidence="2" id="KW-0472">Membrane</keyword>
<dbReference type="Proteomes" id="UP000234681">
    <property type="component" value="Chromosome 20"/>
</dbReference>
<sequence>MKIMDLHSTPHPSPSTSNLRPISSESFKCPHFLSHISSKSRQFWMLVFISDIKLQQIPYWHLSALKPFTRPLSQSNFGFSVFSVEVMVTADLMWTCLFLVTHIGLVVAIRGGSRWGSRDVSWPESLTVEM</sequence>
<dbReference type="EMBL" id="CH474025">
    <property type="protein sequence ID" value="EDL99686.1"/>
    <property type="molecule type" value="Genomic_DNA"/>
</dbReference>
<organism evidence="3 4">
    <name type="scientific">Rattus norvegicus</name>
    <name type="common">Rat</name>
    <dbReference type="NCBI Taxonomy" id="10116"/>
    <lineage>
        <taxon>Eukaryota</taxon>
        <taxon>Metazoa</taxon>
        <taxon>Chordata</taxon>
        <taxon>Craniata</taxon>
        <taxon>Vertebrata</taxon>
        <taxon>Euteleostomi</taxon>
        <taxon>Mammalia</taxon>
        <taxon>Eutheria</taxon>
        <taxon>Euarchontoglires</taxon>
        <taxon>Glires</taxon>
        <taxon>Rodentia</taxon>
        <taxon>Myomorpha</taxon>
        <taxon>Muroidea</taxon>
        <taxon>Muridae</taxon>
        <taxon>Murinae</taxon>
        <taxon>Rattus</taxon>
    </lineage>
</organism>
<proteinExistence type="predicted"/>
<reference evidence="4" key="1">
    <citation type="submission" date="2005-09" db="EMBL/GenBank/DDBJ databases">
        <authorList>
            <person name="Mural R.J."/>
            <person name="Li P.W."/>
            <person name="Adams M.D."/>
            <person name="Amanatides P.G."/>
            <person name="Baden-Tillson H."/>
            <person name="Barnstead M."/>
            <person name="Chin S.H."/>
            <person name="Dew I."/>
            <person name="Evans C.A."/>
            <person name="Ferriera S."/>
            <person name="Flanigan M."/>
            <person name="Fosler C."/>
            <person name="Glodek A."/>
            <person name="Gu Z."/>
            <person name="Holt R.A."/>
            <person name="Jennings D."/>
            <person name="Kraft C.L."/>
            <person name="Lu F."/>
            <person name="Nguyen T."/>
            <person name="Nusskern D.R."/>
            <person name="Pfannkoch C.M."/>
            <person name="Sitter C."/>
            <person name="Sutton G.G."/>
            <person name="Venter J.C."/>
            <person name="Wang Z."/>
            <person name="Woodage T."/>
            <person name="Zheng X.H."/>
            <person name="Zhong F."/>
        </authorList>
    </citation>
    <scope>NUCLEOTIDE SEQUENCE [LARGE SCALE GENOMIC DNA]</scope>
    <source>
        <strain>BN</strain>
        <strain evidence="4">Sprague-Dawley</strain>
    </source>
</reference>
<name>A6K6W6_RAT</name>
<accession>A6K6W6</accession>
<feature type="transmembrane region" description="Helical" evidence="2">
    <location>
        <begin position="82"/>
        <end position="109"/>
    </location>
</feature>
<protein>
    <submittedName>
        <fullName evidence="3">RCG58523</fullName>
    </submittedName>
</protein>
<keyword evidence="2" id="KW-0812">Transmembrane</keyword>
<feature type="compositionally biased region" description="Low complexity" evidence="1">
    <location>
        <begin position="7"/>
        <end position="17"/>
    </location>
</feature>